<dbReference type="AlphaFoldDB" id="A0A161M2M2"/>
<accession>A0A161M2M2</accession>
<proteinExistence type="predicted"/>
<sequence>GIRRRDRLSKLIDDRPRKSPRCHASTLAIMSSLMKRHRPGRECDRTFTYEEDSSLASDIIESSSNSERFPSQSQPTVPHSCAVQQVILSAVLNPEGVDRIGEALLNGKTEISTMEPCLAVDPKAVTDSISIVKGTNGLDMDISTLINTYQQCTSLEAGAFE</sequence>
<reference evidence="1" key="2">
    <citation type="journal article" date="2017" name="J. Med. Entomol.">
        <title>Transcriptome Analysis of the Triatoma infestans (Hemiptera: Reduviidae) Integument.</title>
        <authorList>
            <person name="Calderon-Fernandez G.M."/>
            <person name="Moriconi D.E."/>
            <person name="Dulbecco A.B."/>
            <person name="Juarez M.P."/>
        </authorList>
    </citation>
    <scope>NUCLEOTIDE SEQUENCE</scope>
    <source>
        <strain evidence="1">Int1</strain>
        <tissue evidence="1">Integument</tissue>
    </source>
</reference>
<feature type="non-terminal residue" evidence="1">
    <location>
        <position position="1"/>
    </location>
</feature>
<reference evidence="1" key="1">
    <citation type="submission" date="2016-04" db="EMBL/GenBank/DDBJ databases">
        <authorList>
            <person name="Calderon-Fernandez G.M.Sr."/>
        </authorList>
    </citation>
    <scope>NUCLEOTIDE SEQUENCE</scope>
    <source>
        <strain evidence="1">Int1</strain>
        <tissue evidence="1">Integument</tissue>
    </source>
</reference>
<feature type="non-terminal residue" evidence="1">
    <location>
        <position position="161"/>
    </location>
</feature>
<protein>
    <submittedName>
        <fullName evidence="1">Protein chiffon</fullName>
    </submittedName>
</protein>
<name>A0A161M2M2_TRIIF</name>
<organism evidence="1">
    <name type="scientific">Triatoma infestans</name>
    <name type="common">Assassin bug</name>
    <dbReference type="NCBI Taxonomy" id="30076"/>
    <lineage>
        <taxon>Eukaryota</taxon>
        <taxon>Metazoa</taxon>
        <taxon>Ecdysozoa</taxon>
        <taxon>Arthropoda</taxon>
        <taxon>Hexapoda</taxon>
        <taxon>Insecta</taxon>
        <taxon>Pterygota</taxon>
        <taxon>Neoptera</taxon>
        <taxon>Paraneoptera</taxon>
        <taxon>Hemiptera</taxon>
        <taxon>Heteroptera</taxon>
        <taxon>Panheteroptera</taxon>
        <taxon>Cimicomorpha</taxon>
        <taxon>Reduviidae</taxon>
        <taxon>Triatominae</taxon>
        <taxon>Triatoma</taxon>
    </lineage>
</organism>
<evidence type="ECO:0000313" key="1">
    <source>
        <dbReference type="EMBL" id="JAR96783.1"/>
    </source>
</evidence>
<dbReference type="EMBL" id="GEMB01006561">
    <property type="protein sequence ID" value="JAR96783.1"/>
    <property type="molecule type" value="Transcribed_RNA"/>
</dbReference>